<feature type="chain" id="PRO_5023096942" description="Secreted protein" evidence="1">
    <location>
        <begin position="26"/>
        <end position="74"/>
    </location>
</feature>
<evidence type="ECO:0008006" key="4">
    <source>
        <dbReference type="Google" id="ProtNLM"/>
    </source>
</evidence>
<keyword evidence="3" id="KW-1185">Reference proteome</keyword>
<reference evidence="2 3" key="1">
    <citation type="journal article" date="2019" name="Nat. Ecol. Evol.">
        <title>Megaphylogeny resolves global patterns of mushroom evolution.</title>
        <authorList>
            <person name="Varga T."/>
            <person name="Krizsan K."/>
            <person name="Foldi C."/>
            <person name="Dima B."/>
            <person name="Sanchez-Garcia M."/>
            <person name="Sanchez-Ramirez S."/>
            <person name="Szollosi G.J."/>
            <person name="Szarkandi J.G."/>
            <person name="Papp V."/>
            <person name="Albert L."/>
            <person name="Andreopoulos W."/>
            <person name="Angelini C."/>
            <person name="Antonin V."/>
            <person name="Barry K.W."/>
            <person name="Bougher N.L."/>
            <person name="Buchanan P."/>
            <person name="Buyck B."/>
            <person name="Bense V."/>
            <person name="Catcheside P."/>
            <person name="Chovatia M."/>
            <person name="Cooper J."/>
            <person name="Damon W."/>
            <person name="Desjardin D."/>
            <person name="Finy P."/>
            <person name="Geml J."/>
            <person name="Haridas S."/>
            <person name="Hughes K."/>
            <person name="Justo A."/>
            <person name="Karasinski D."/>
            <person name="Kautmanova I."/>
            <person name="Kiss B."/>
            <person name="Kocsube S."/>
            <person name="Kotiranta H."/>
            <person name="LaButti K.M."/>
            <person name="Lechner B.E."/>
            <person name="Liimatainen K."/>
            <person name="Lipzen A."/>
            <person name="Lukacs Z."/>
            <person name="Mihaltcheva S."/>
            <person name="Morgado L.N."/>
            <person name="Niskanen T."/>
            <person name="Noordeloos M.E."/>
            <person name="Ohm R.A."/>
            <person name="Ortiz-Santana B."/>
            <person name="Ovrebo C."/>
            <person name="Racz N."/>
            <person name="Riley R."/>
            <person name="Savchenko A."/>
            <person name="Shiryaev A."/>
            <person name="Soop K."/>
            <person name="Spirin V."/>
            <person name="Szebenyi C."/>
            <person name="Tomsovsky M."/>
            <person name="Tulloss R.E."/>
            <person name="Uehling J."/>
            <person name="Grigoriev I.V."/>
            <person name="Vagvolgyi C."/>
            <person name="Papp T."/>
            <person name="Martin F.M."/>
            <person name="Miettinen O."/>
            <person name="Hibbett D.S."/>
            <person name="Nagy L.G."/>
        </authorList>
    </citation>
    <scope>NUCLEOTIDE SEQUENCE [LARGE SCALE GENOMIC DNA]</scope>
    <source>
        <strain evidence="2 3">CBS 309.79</strain>
    </source>
</reference>
<keyword evidence="1" id="KW-0732">Signal</keyword>
<proteinExistence type="predicted"/>
<evidence type="ECO:0000313" key="3">
    <source>
        <dbReference type="Proteomes" id="UP000305067"/>
    </source>
</evidence>
<accession>A0A5C3Q615</accession>
<evidence type="ECO:0000256" key="1">
    <source>
        <dbReference type="SAM" id="SignalP"/>
    </source>
</evidence>
<feature type="signal peptide" evidence="1">
    <location>
        <begin position="1"/>
        <end position="25"/>
    </location>
</feature>
<dbReference type="EMBL" id="ML178878">
    <property type="protein sequence ID" value="TFK95638.1"/>
    <property type="molecule type" value="Genomic_DNA"/>
</dbReference>
<dbReference type="AlphaFoldDB" id="A0A5C3Q615"/>
<protein>
    <recommendedName>
        <fullName evidence="4">Secreted protein</fullName>
    </recommendedName>
</protein>
<gene>
    <name evidence="2" type="ORF">BDV98DRAFT_577411</name>
</gene>
<sequence length="74" mass="8500">MLTLYMLPFHLLLVHLSIPVPNCFSFFLRVAPFTSVFCVGQLRKLTYSTSPISFNLPFPIQSLTLVFSFPRSIF</sequence>
<organism evidence="2 3">
    <name type="scientific">Pterulicium gracile</name>
    <dbReference type="NCBI Taxonomy" id="1884261"/>
    <lineage>
        <taxon>Eukaryota</taxon>
        <taxon>Fungi</taxon>
        <taxon>Dikarya</taxon>
        <taxon>Basidiomycota</taxon>
        <taxon>Agaricomycotina</taxon>
        <taxon>Agaricomycetes</taxon>
        <taxon>Agaricomycetidae</taxon>
        <taxon>Agaricales</taxon>
        <taxon>Pleurotineae</taxon>
        <taxon>Pterulaceae</taxon>
        <taxon>Pterulicium</taxon>
    </lineage>
</organism>
<dbReference type="Proteomes" id="UP000305067">
    <property type="component" value="Unassembled WGS sequence"/>
</dbReference>
<name>A0A5C3Q615_9AGAR</name>
<evidence type="ECO:0000313" key="2">
    <source>
        <dbReference type="EMBL" id="TFK95638.1"/>
    </source>
</evidence>